<dbReference type="MEROPS" id="U32.A01"/>
<proteinExistence type="inferred from homology"/>
<reference key="1">
    <citation type="submission" date="2008-12" db="EMBL/GenBank/DDBJ databases">
        <title>Complete genome sequence of Rhodobacter capsulatus SB1003.</title>
        <authorList>
            <person name="Strnad H."/>
            <person name="Lapidus A."/>
            <person name="Vlcek C."/>
            <person name="Ulbrich P."/>
            <person name="Paces J."/>
            <person name="Maltsev N."/>
            <person name="Kumar V."/>
            <person name="Kogan Y."/>
            <person name="Milgram A."/>
            <person name="Rebrekov D."/>
            <person name="Mazur M."/>
            <person name="Cox R."/>
            <person name="Kyrpides N."/>
            <person name="Kolar M."/>
            <person name="Sachova J."/>
            <person name="Ridl J."/>
            <person name="Ivanova N."/>
            <person name="Kapatral V."/>
            <person name="Los T."/>
            <person name="Lykidis A."/>
            <person name="Mikhailova N."/>
            <person name="Reznik G."/>
            <person name="Vasieva O."/>
            <person name="Fonstein M."/>
            <person name="Paces V."/>
            <person name="Haselkorn R."/>
        </authorList>
    </citation>
    <scope>NUCLEOTIDE SEQUENCE</scope>
    <source>
        <strain>SB1003</strain>
    </source>
</reference>
<keyword evidence="1" id="KW-0479">Metal-binding</keyword>
<comment type="function">
    <text evidence="1">Required for O(2)-independent ubiquinone (coenzyme Q) biosynthesis. Together with UbiU, is essential for the C6-hydroxylation reaction in the oxygen-independent ubiquinone biosynthesis pathway.</text>
</comment>
<feature type="binding site" evidence="1">
    <location>
        <position position="41"/>
    </location>
    <ligand>
        <name>[4Fe-4S] cluster</name>
        <dbReference type="ChEBI" id="CHEBI:49883"/>
    </ligand>
</feature>
<keyword evidence="1" id="KW-0831">Ubiquinone biosynthesis</keyword>
<dbReference type="HOGENOM" id="CLU_056172_0_0_5"/>
<accession>D5AU36</accession>
<keyword evidence="1" id="KW-0004">4Fe-4S</keyword>
<keyword evidence="1" id="KW-0411">Iron-sulfur</keyword>
<dbReference type="Pfam" id="PF01136">
    <property type="entry name" value="Peptidase_U32"/>
    <property type="match status" value="1"/>
</dbReference>
<dbReference type="InterPro" id="IPR001539">
    <property type="entry name" value="Peptidase_U32"/>
</dbReference>
<comment type="similarity">
    <text evidence="1">Belongs to the peptidase U32 family. UbiV subfamily.</text>
</comment>
<feature type="binding site" evidence="1">
    <location>
        <position position="176"/>
    </location>
    <ligand>
        <name>[4Fe-4S] cluster</name>
        <dbReference type="ChEBI" id="CHEBI:49883"/>
    </ligand>
</feature>
<feature type="binding site" evidence="1">
    <location>
        <position position="193"/>
    </location>
    <ligand>
        <name>[4Fe-4S] cluster</name>
        <dbReference type="ChEBI" id="CHEBI:49883"/>
    </ligand>
</feature>
<evidence type="ECO:0000256" key="1">
    <source>
        <dbReference type="HAMAP-Rule" id="MF_02233"/>
    </source>
</evidence>
<keyword evidence="2" id="KW-0378">Hydrolase</keyword>
<dbReference type="STRING" id="272942.RCAP_rcc01730"/>
<sequence length="312" mass="33833">MTMDLTVGANLFFWTTDATRGFYERLRAAPVARVVVGEVVCSKRLPFWEHDIPLIVSTLKDAGKEVALSTLGLITLNRERAKTKDLFDMGLPVEINDITALKNLPEGTPFWVGPLVNVYNEGTLAYLARRGATRICLPPELPLKSIAALCKAGKEAGVAVEVWGHGRLPLAMSARCYHARLHDRAKDNCQFICGADLDGREVDTLDGQAFLSVNGVQTLSAATGCAAYYTEALAEAGVSALRLSPQTGDFNGLCQGYADRLAGKVSPADLVAKLLPEAPGGRFADGFFDGPSGSDWQHRFRPDRPSLSWPRR</sequence>
<dbReference type="GO" id="GO:0006744">
    <property type="term" value="P:ubiquinone biosynthetic process"/>
    <property type="evidence" value="ECO:0007669"/>
    <property type="project" value="UniProtKB-UniRule"/>
</dbReference>
<keyword evidence="3" id="KW-1185">Reference proteome</keyword>
<dbReference type="AlphaFoldDB" id="D5AU36"/>
<dbReference type="Proteomes" id="UP000002361">
    <property type="component" value="Chromosome"/>
</dbReference>
<dbReference type="PANTHER" id="PTHR30217:SF11">
    <property type="entry name" value="UBIQUINONE BIOSYNTHESIS PROTEIN UBIV"/>
    <property type="match status" value="1"/>
</dbReference>
<protein>
    <recommendedName>
        <fullName evidence="1">Ubiquinone biosynthesis protein UbiV</fullName>
    </recommendedName>
</protein>
<dbReference type="GO" id="GO:0046872">
    <property type="term" value="F:metal ion binding"/>
    <property type="evidence" value="ECO:0007669"/>
    <property type="project" value="UniProtKB-KW"/>
</dbReference>
<dbReference type="InterPro" id="IPR051454">
    <property type="entry name" value="RNA/ubiquinone_mod_enzymes"/>
</dbReference>
<dbReference type="KEGG" id="rcp:RCAP_rcc01730"/>
<reference evidence="2 3" key="2">
    <citation type="journal article" date="2010" name="J. Bacteriol.">
        <title>Complete genome sequence of the photosynthetic purple nonsulfur bacterium Rhodobacter capsulatus SB 1003.</title>
        <authorList>
            <person name="Strnad H."/>
            <person name="Lapidus A."/>
            <person name="Paces J."/>
            <person name="Ulbrich P."/>
            <person name="Vlcek C."/>
            <person name="Paces V."/>
            <person name="Haselkorn R."/>
        </authorList>
    </citation>
    <scope>NUCLEOTIDE SEQUENCE [LARGE SCALE GENOMIC DNA]</scope>
    <source>
        <strain evidence="3">ATCC BAA-309 / NBRC 16581 / SB1003</strain>
    </source>
</reference>
<dbReference type="NCBIfam" id="NF011991">
    <property type="entry name" value="PRK15447.1"/>
    <property type="match status" value="1"/>
</dbReference>
<comment type="cofactor">
    <cofactor evidence="1">
        <name>[4Fe-4S] cluster</name>
        <dbReference type="ChEBI" id="CHEBI:49883"/>
    </cofactor>
</comment>
<dbReference type="InterPro" id="IPR043693">
    <property type="entry name" value="UbiV"/>
</dbReference>
<comment type="subunit">
    <text evidence="1">Forms a heterodimer with UbiU.</text>
</comment>
<dbReference type="GO" id="GO:0051539">
    <property type="term" value="F:4 iron, 4 sulfur cluster binding"/>
    <property type="evidence" value="ECO:0007669"/>
    <property type="project" value="UniProtKB-UniRule"/>
</dbReference>
<evidence type="ECO:0000313" key="3">
    <source>
        <dbReference type="Proteomes" id="UP000002361"/>
    </source>
</evidence>
<dbReference type="GO" id="GO:0016787">
    <property type="term" value="F:hydrolase activity"/>
    <property type="evidence" value="ECO:0007669"/>
    <property type="project" value="UniProtKB-KW"/>
</dbReference>
<keyword evidence="1" id="KW-0408">Iron</keyword>
<comment type="pathway">
    <text evidence="1">Cofactor biosynthesis; ubiquinone biosynthesis.</text>
</comment>
<organism evidence="2 3">
    <name type="scientific">Rhodobacter capsulatus (strain ATCC BAA-309 / NBRC 16581 / SB1003)</name>
    <dbReference type="NCBI Taxonomy" id="272942"/>
    <lineage>
        <taxon>Bacteria</taxon>
        <taxon>Pseudomonadati</taxon>
        <taxon>Pseudomonadota</taxon>
        <taxon>Alphaproteobacteria</taxon>
        <taxon>Rhodobacterales</taxon>
        <taxon>Rhodobacter group</taxon>
        <taxon>Rhodobacter</taxon>
    </lineage>
</organism>
<gene>
    <name evidence="1" type="primary">ubiV</name>
    <name evidence="2" type="ordered locus">RCAP_rcc01730</name>
</gene>
<feature type="binding site" evidence="1">
    <location>
        <position position="189"/>
    </location>
    <ligand>
        <name>[4Fe-4S] cluster</name>
        <dbReference type="ChEBI" id="CHEBI:49883"/>
    </ligand>
</feature>
<dbReference type="HAMAP" id="MF_02233">
    <property type="entry name" value="UbiV"/>
    <property type="match status" value="1"/>
</dbReference>
<evidence type="ECO:0000313" key="2">
    <source>
        <dbReference type="EMBL" id="ADE85475.1"/>
    </source>
</evidence>
<dbReference type="UniPathway" id="UPA00232"/>
<dbReference type="EMBL" id="CP001312">
    <property type="protein sequence ID" value="ADE85475.1"/>
    <property type="molecule type" value="Genomic_DNA"/>
</dbReference>
<name>D5AU36_RHOCB</name>
<dbReference type="eggNOG" id="COG0826">
    <property type="taxonomic scope" value="Bacteria"/>
</dbReference>
<dbReference type="PANTHER" id="PTHR30217">
    <property type="entry name" value="PEPTIDASE U32 FAMILY"/>
    <property type="match status" value="1"/>
</dbReference>